<organism evidence="1 2">
    <name type="scientific">Kitasatospora cineracea</name>
    <dbReference type="NCBI Taxonomy" id="88074"/>
    <lineage>
        <taxon>Bacteria</taxon>
        <taxon>Bacillati</taxon>
        <taxon>Actinomycetota</taxon>
        <taxon>Actinomycetes</taxon>
        <taxon>Kitasatosporales</taxon>
        <taxon>Streptomycetaceae</taxon>
        <taxon>Kitasatospora</taxon>
    </lineage>
</organism>
<sequence length="87" mass="9553">MSVGWFAQWYCECGAEGQAHFEDESDVEADHDCEYDEDSGAGAIGWEGRAEYGRCGWVLEVDFDDGCWVDSGHVCGEDVPVPAGVER</sequence>
<evidence type="ECO:0000313" key="1">
    <source>
        <dbReference type="EMBL" id="RPE37161.1"/>
    </source>
</evidence>
<dbReference type="Proteomes" id="UP000266906">
    <property type="component" value="Unassembled WGS sequence"/>
</dbReference>
<protein>
    <submittedName>
        <fullName evidence="1">Uncharacterized protein</fullName>
    </submittedName>
</protein>
<gene>
    <name evidence="1" type="ORF">EDD38_5560</name>
</gene>
<keyword evidence="2" id="KW-1185">Reference proteome</keyword>
<comment type="caution">
    <text evidence="1">The sequence shown here is derived from an EMBL/GenBank/DDBJ whole genome shotgun (WGS) entry which is preliminary data.</text>
</comment>
<proteinExistence type="predicted"/>
<evidence type="ECO:0000313" key="2">
    <source>
        <dbReference type="Proteomes" id="UP000266906"/>
    </source>
</evidence>
<dbReference type="AlphaFoldDB" id="A0A3N4S1G2"/>
<dbReference type="EMBL" id="RKQG01000001">
    <property type="protein sequence ID" value="RPE37161.1"/>
    <property type="molecule type" value="Genomic_DNA"/>
</dbReference>
<reference evidence="1 2" key="1">
    <citation type="submission" date="2018-11" db="EMBL/GenBank/DDBJ databases">
        <title>Sequencing the genomes of 1000 actinobacteria strains.</title>
        <authorList>
            <person name="Klenk H.-P."/>
        </authorList>
    </citation>
    <scope>NUCLEOTIDE SEQUENCE [LARGE SCALE GENOMIC DNA]</scope>
    <source>
        <strain evidence="1 2">DSM 44781</strain>
    </source>
</reference>
<accession>A0A3N4S1G2</accession>
<name>A0A3N4S1G2_9ACTN</name>
<dbReference type="RefSeq" id="WP_123819928.1">
    <property type="nucleotide sequence ID" value="NZ_RKQG01000001.1"/>
</dbReference>